<dbReference type="RefSeq" id="WP_154288479.1">
    <property type="nucleotide sequence ID" value="NZ_WKJI01000004.1"/>
</dbReference>
<accession>A0A7K0FTF9</accession>
<dbReference type="Proteomes" id="UP000462931">
    <property type="component" value="Unassembled WGS sequence"/>
</dbReference>
<gene>
    <name evidence="1" type="ORF">GJJ64_14455</name>
</gene>
<organism evidence="1 2">
    <name type="scientific">Pedobacter puniceum</name>
    <dbReference type="NCBI Taxonomy" id="2666136"/>
    <lineage>
        <taxon>Bacteria</taxon>
        <taxon>Pseudomonadati</taxon>
        <taxon>Bacteroidota</taxon>
        <taxon>Sphingobacteriia</taxon>
        <taxon>Sphingobacteriales</taxon>
        <taxon>Sphingobacteriaceae</taxon>
        <taxon>Pedobacter</taxon>
    </lineage>
</organism>
<comment type="caution">
    <text evidence="1">The sequence shown here is derived from an EMBL/GenBank/DDBJ whole genome shotgun (WGS) entry which is preliminary data.</text>
</comment>
<name>A0A7K0FTF9_9SPHI</name>
<evidence type="ECO:0000313" key="1">
    <source>
        <dbReference type="EMBL" id="MRX48397.1"/>
    </source>
</evidence>
<sequence>MENQNEIIPKQQKGIATDIKESITSSSLEEAIQVYNLAVNRLKDVNHWHLLTKHTGTKFTLRDKNGNEAKRLVALGDYFQINIPFPGLSSGKGYDWVQVIEIKEENDAHENEQTYSMLVKPVSPPFEEETAHFFDSDASSTFSIIRKGTKITALVHGRNEKPNTLVETLSGKIRNLIVAAGSFLGFSYFQWKSLVKGLLSDDQPILKVNR</sequence>
<proteinExistence type="predicted"/>
<dbReference type="AlphaFoldDB" id="A0A7K0FTF9"/>
<reference evidence="1 2" key="1">
    <citation type="submission" date="2019-11" db="EMBL/GenBank/DDBJ databases">
        <authorList>
            <person name="Cheng Q."/>
            <person name="Yang Z."/>
        </authorList>
    </citation>
    <scope>NUCLEOTIDE SEQUENCE [LARGE SCALE GENOMIC DNA]</scope>
    <source>
        <strain evidence="1 2">HX-22-1</strain>
    </source>
</reference>
<dbReference type="EMBL" id="WKJI01000004">
    <property type="protein sequence ID" value="MRX48397.1"/>
    <property type="molecule type" value="Genomic_DNA"/>
</dbReference>
<evidence type="ECO:0000313" key="2">
    <source>
        <dbReference type="Proteomes" id="UP000462931"/>
    </source>
</evidence>
<protein>
    <submittedName>
        <fullName evidence="1">Uncharacterized protein</fullName>
    </submittedName>
</protein>
<keyword evidence="2" id="KW-1185">Reference proteome</keyword>